<dbReference type="EMBL" id="QRBI01000112">
    <property type="protein sequence ID" value="RMC10533.1"/>
    <property type="molecule type" value="Genomic_DNA"/>
</dbReference>
<keyword evidence="2" id="KW-1185">Reference proteome</keyword>
<reference evidence="1 2" key="1">
    <citation type="submission" date="2018-07" db="EMBL/GenBank/DDBJ databases">
        <title>A high quality draft genome assembly of the barn swallow (H. rustica rustica).</title>
        <authorList>
            <person name="Formenti G."/>
            <person name="Chiara M."/>
            <person name="Poveda L."/>
            <person name="Francoijs K.-J."/>
            <person name="Bonisoli-Alquati A."/>
            <person name="Canova L."/>
            <person name="Gianfranceschi L."/>
            <person name="Horner D.S."/>
            <person name="Saino N."/>
        </authorList>
    </citation>
    <scope>NUCLEOTIDE SEQUENCE [LARGE SCALE GENOMIC DNA]</scope>
    <source>
        <strain evidence="1">Chelidonia</strain>
        <tissue evidence="1">Blood</tissue>
    </source>
</reference>
<gene>
    <name evidence="1" type="ORF">DUI87_13338</name>
</gene>
<dbReference type="OrthoDB" id="9396450at2759"/>
<protein>
    <submittedName>
        <fullName evidence="1">Uncharacterized protein</fullName>
    </submittedName>
</protein>
<name>A0A3M0KBF0_HIRRU</name>
<dbReference type="InterPro" id="IPR015943">
    <property type="entry name" value="WD40/YVTN_repeat-like_dom_sf"/>
</dbReference>
<evidence type="ECO:0000313" key="2">
    <source>
        <dbReference type="Proteomes" id="UP000269221"/>
    </source>
</evidence>
<organism evidence="1 2">
    <name type="scientific">Hirundo rustica rustica</name>
    <dbReference type="NCBI Taxonomy" id="333673"/>
    <lineage>
        <taxon>Eukaryota</taxon>
        <taxon>Metazoa</taxon>
        <taxon>Chordata</taxon>
        <taxon>Craniata</taxon>
        <taxon>Vertebrata</taxon>
        <taxon>Euteleostomi</taxon>
        <taxon>Archelosauria</taxon>
        <taxon>Archosauria</taxon>
        <taxon>Dinosauria</taxon>
        <taxon>Saurischia</taxon>
        <taxon>Theropoda</taxon>
        <taxon>Coelurosauria</taxon>
        <taxon>Aves</taxon>
        <taxon>Neognathae</taxon>
        <taxon>Neoaves</taxon>
        <taxon>Telluraves</taxon>
        <taxon>Australaves</taxon>
        <taxon>Passeriformes</taxon>
        <taxon>Sylvioidea</taxon>
        <taxon>Hirundinidae</taxon>
        <taxon>Hirundo</taxon>
    </lineage>
</organism>
<dbReference type="STRING" id="333673.A0A3M0KBF0"/>
<evidence type="ECO:0000313" key="1">
    <source>
        <dbReference type="EMBL" id="RMC10533.1"/>
    </source>
</evidence>
<accession>A0A3M0KBF0</accession>
<dbReference type="Gene3D" id="2.130.10.10">
    <property type="entry name" value="YVTN repeat-like/Quinoprotein amine dehydrogenase"/>
    <property type="match status" value="1"/>
</dbReference>
<sequence>MRYKEDFYNWLTLFGEVVDAPSLESFEDRLDGSLSNLIQLEIRVDGTTKNTLEYEIVQVVDTGPILRDMAFSMDHEHLYIMSEKQKDVLNQQSEHLVNILLYFSL</sequence>
<dbReference type="Proteomes" id="UP000269221">
    <property type="component" value="Unassembled WGS sequence"/>
</dbReference>
<proteinExistence type="predicted"/>
<comment type="caution">
    <text evidence="1">The sequence shown here is derived from an EMBL/GenBank/DDBJ whole genome shotgun (WGS) entry which is preliminary data.</text>
</comment>
<dbReference type="AlphaFoldDB" id="A0A3M0KBF0"/>